<dbReference type="RefSeq" id="WP_380924234.1">
    <property type="nucleotide sequence ID" value="NZ_JBHUPE010000020.1"/>
</dbReference>
<evidence type="ECO:0000313" key="1">
    <source>
        <dbReference type="EMBL" id="MFD2906935.1"/>
    </source>
</evidence>
<protein>
    <recommendedName>
        <fullName evidence="3">Transglutaminase-like superfamily protein</fullName>
    </recommendedName>
</protein>
<gene>
    <name evidence="1" type="ORF">ACFS6I_23630</name>
</gene>
<organism evidence="1 2">
    <name type="scientific">Sphingobacterium anhuiense</name>
    <dbReference type="NCBI Taxonomy" id="493780"/>
    <lineage>
        <taxon>Bacteria</taxon>
        <taxon>Pseudomonadati</taxon>
        <taxon>Bacteroidota</taxon>
        <taxon>Sphingobacteriia</taxon>
        <taxon>Sphingobacteriales</taxon>
        <taxon>Sphingobacteriaceae</taxon>
        <taxon>Sphingobacterium</taxon>
    </lineage>
</organism>
<evidence type="ECO:0008006" key="3">
    <source>
        <dbReference type="Google" id="ProtNLM"/>
    </source>
</evidence>
<sequence>MQKRESYAQEYKVDFYNAPFIFSLDSTFIINVPSEISENNVLDFYKKIESSHDSMVVNSLLAYKKKYNLNDWIYYQLVRHTAQAISPKQENYSRYTLYKWYLMCKSGYDARLGLREKQTIFYIKSKDDISDLPFFHLNDDNYVCLNYHDYKSIFNYQEPYKLVDVKIPEAKNSFSYKVTRLPDFRPDSYVDKEIGFKYNGKAYHFKLKVNSEVNDIFANYPIVDFETYFNIPLSKETYESIIPYLKEYTSKMSTKKGIDYLMQFTRYSFLYEDDREIYGAEKRFAPEQTLINDISDCDDRAALFFYLVKEIYDLPMIALRYPTHVTLAVQFDKPIGQSILYNGNYYTLCEPTPQDIKLRIGELSLNHQKQKYEIVYHYEPALIKK</sequence>
<name>A0ABW5Z3K9_9SPHI</name>
<evidence type="ECO:0000313" key="2">
    <source>
        <dbReference type="Proteomes" id="UP001597509"/>
    </source>
</evidence>
<reference evidence="2" key="1">
    <citation type="journal article" date="2019" name="Int. J. Syst. Evol. Microbiol.">
        <title>The Global Catalogue of Microorganisms (GCM) 10K type strain sequencing project: providing services to taxonomists for standard genome sequencing and annotation.</title>
        <authorList>
            <consortium name="The Broad Institute Genomics Platform"/>
            <consortium name="The Broad Institute Genome Sequencing Center for Infectious Disease"/>
            <person name="Wu L."/>
            <person name="Ma J."/>
        </authorList>
    </citation>
    <scope>NUCLEOTIDE SEQUENCE [LARGE SCALE GENOMIC DNA]</scope>
    <source>
        <strain evidence="2">KCTC 22209</strain>
    </source>
</reference>
<proteinExistence type="predicted"/>
<comment type="caution">
    <text evidence="1">The sequence shown here is derived from an EMBL/GenBank/DDBJ whole genome shotgun (WGS) entry which is preliminary data.</text>
</comment>
<dbReference type="EMBL" id="JBHUPE010000020">
    <property type="protein sequence ID" value="MFD2906935.1"/>
    <property type="molecule type" value="Genomic_DNA"/>
</dbReference>
<accession>A0ABW5Z3K9</accession>
<keyword evidence="2" id="KW-1185">Reference proteome</keyword>
<dbReference type="Proteomes" id="UP001597509">
    <property type="component" value="Unassembled WGS sequence"/>
</dbReference>